<organism evidence="1 2">
    <name type="scientific">Favolaschia claudopus</name>
    <dbReference type="NCBI Taxonomy" id="2862362"/>
    <lineage>
        <taxon>Eukaryota</taxon>
        <taxon>Fungi</taxon>
        <taxon>Dikarya</taxon>
        <taxon>Basidiomycota</taxon>
        <taxon>Agaricomycotina</taxon>
        <taxon>Agaricomycetes</taxon>
        <taxon>Agaricomycetidae</taxon>
        <taxon>Agaricales</taxon>
        <taxon>Marasmiineae</taxon>
        <taxon>Mycenaceae</taxon>
        <taxon>Favolaschia</taxon>
    </lineage>
</organism>
<dbReference type="Proteomes" id="UP001362999">
    <property type="component" value="Unassembled WGS sequence"/>
</dbReference>
<reference evidence="1 2" key="1">
    <citation type="journal article" date="2024" name="J Genomics">
        <title>Draft genome sequencing and assembly of Favolaschia claudopus CIRM-BRFM 2984 isolated from oak limbs.</title>
        <authorList>
            <person name="Navarro D."/>
            <person name="Drula E."/>
            <person name="Chaduli D."/>
            <person name="Cazenave R."/>
            <person name="Ahrendt S."/>
            <person name="Wang J."/>
            <person name="Lipzen A."/>
            <person name="Daum C."/>
            <person name="Barry K."/>
            <person name="Grigoriev I.V."/>
            <person name="Favel A."/>
            <person name="Rosso M.N."/>
            <person name="Martin F."/>
        </authorList>
    </citation>
    <scope>NUCLEOTIDE SEQUENCE [LARGE SCALE GENOMIC DNA]</scope>
    <source>
        <strain evidence="1 2">CIRM-BRFM 2984</strain>
    </source>
</reference>
<dbReference type="AlphaFoldDB" id="A0AAV9Z259"/>
<keyword evidence="2" id="KW-1185">Reference proteome</keyword>
<sequence length="269" mass="30243">MAKFSLEKQHLWGPLRWDLLMRNFENSNGFPNSVFTQSVEVPVLEPFRINFHFGMAKFVAKITKVNGGQNWSIQSVLLFERMRFISARNESIYIREVPLEIGRRSGSAAIAVDDEPKDSIQIQGEDEEVEVERGRRARNELGKKGCQMRKSEQLGSPAHCREREEKCGGTSSGYEVMYEVVDPHAAFGTCAKPHSLSADFRRDFEQSFSERVVPLQLSRLGAQPGSIRCLAFAVNAEWAALNVITAAPPVSRLHNLCRKTPNDAPHAVK</sequence>
<evidence type="ECO:0000313" key="2">
    <source>
        <dbReference type="Proteomes" id="UP001362999"/>
    </source>
</evidence>
<accession>A0AAV9Z259</accession>
<evidence type="ECO:0000313" key="1">
    <source>
        <dbReference type="EMBL" id="KAK6968906.1"/>
    </source>
</evidence>
<dbReference type="EMBL" id="JAWWNJ010000240">
    <property type="protein sequence ID" value="KAK6968906.1"/>
    <property type="molecule type" value="Genomic_DNA"/>
</dbReference>
<gene>
    <name evidence="1" type="ORF">R3P38DRAFT_2815208</name>
</gene>
<comment type="caution">
    <text evidence="1">The sequence shown here is derived from an EMBL/GenBank/DDBJ whole genome shotgun (WGS) entry which is preliminary data.</text>
</comment>
<name>A0AAV9Z259_9AGAR</name>
<protein>
    <recommendedName>
        <fullName evidence="3">Vitellogenin</fullName>
    </recommendedName>
</protein>
<proteinExistence type="predicted"/>
<evidence type="ECO:0008006" key="3">
    <source>
        <dbReference type="Google" id="ProtNLM"/>
    </source>
</evidence>